<keyword evidence="1" id="KW-0285">Flavoprotein</keyword>
<dbReference type="Gene3D" id="3.40.50.80">
    <property type="entry name" value="Nucleotide-binding domain of ferredoxin-NADP reductase (FNR) module"/>
    <property type="match status" value="1"/>
</dbReference>
<dbReference type="CDD" id="cd06201">
    <property type="entry name" value="SiR_like2"/>
    <property type="match status" value="1"/>
</dbReference>
<dbReference type="Gene3D" id="3.40.50.360">
    <property type="match status" value="1"/>
</dbReference>
<dbReference type="Proteomes" id="UP001595443">
    <property type="component" value="Unassembled WGS sequence"/>
</dbReference>
<dbReference type="EMBL" id="JBHRSK010000004">
    <property type="protein sequence ID" value="MFC2967122.1"/>
    <property type="molecule type" value="Genomic_DNA"/>
</dbReference>
<dbReference type="PRINTS" id="PR00371">
    <property type="entry name" value="FPNCR"/>
</dbReference>
<keyword evidence="4" id="KW-0472">Membrane</keyword>
<feature type="domain" description="FAD-binding FR-type" evidence="6">
    <location>
        <begin position="488"/>
        <end position="601"/>
    </location>
</feature>
<evidence type="ECO:0000259" key="5">
    <source>
        <dbReference type="PROSITE" id="PS50902"/>
    </source>
</evidence>
<keyword evidence="8" id="KW-1185">Reference proteome</keyword>
<dbReference type="InterPro" id="IPR017927">
    <property type="entry name" value="FAD-bd_FR_type"/>
</dbReference>
<dbReference type="InterPro" id="IPR029039">
    <property type="entry name" value="Flavoprotein-like_sf"/>
</dbReference>
<name>A0ABV7AE41_9RHOB</name>
<dbReference type="PROSITE" id="PS50902">
    <property type="entry name" value="FLAVODOXIN_LIKE"/>
    <property type="match status" value="1"/>
</dbReference>
<evidence type="ECO:0000256" key="4">
    <source>
        <dbReference type="SAM" id="Phobius"/>
    </source>
</evidence>
<gene>
    <name evidence="7" type="ORF">ACFOES_03375</name>
</gene>
<feature type="transmembrane region" description="Helical" evidence="4">
    <location>
        <begin position="289"/>
        <end position="312"/>
    </location>
</feature>
<accession>A0ABV7AE41</accession>
<protein>
    <recommendedName>
        <fullName evidence="3">NADPH--hemoprotein reductase</fullName>
        <ecNumber evidence="3">1.6.2.4</ecNumber>
    </recommendedName>
</protein>
<dbReference type="PANTHER" id="PTHR19384:SF17">
    <property type="entry name" value="NADPH--CYTOCHROME P450 REDUCTASE"/>
    <property type="match status" value="1"/>
</dbReference>
<evidence type="ECO:0000313" key="8">
    <source>
        <dbReference type="Proteomes" id="UP001595443"/>
    </source>
</evidence>
<dbReference type="InterPro" id="IPR008254">
    <property type="entry name" value="Flavodoxin/NO_synth"/>
</dbReference>
<dbReference type="InterPro" id="IPR039261">
    <property type="entry name" value="FNR_nucleotide-bd"/>
</dbReference>
<dbReference type="InterPro" id="IPR017938">
    <property type="entry name" value="Riboflavin_synthase-like_b-brl"/>
</dbReference>
<keyword evidence="4" id="KW-0812">Transmembrane</keyword>
<evidence type="ECO:0000313" key="7">
    <source>
        <dbReference type="EMBL" id="MFC2967122.1"/>
    </source>
</evidence>
<dbReference type="InterPro" id="IPR001709">
    <property type="entry name" value="Flavoprot_Pyr_Nucl_cyt_Rdtase"/>
</dbReference>
<keyword evidence="2" id="KW-0288">FMN</keyword>
<proteinExistence type="predicted"/>
<dbReference type="Pfam" id="PF03929">
    <property type="entry name" value="PepSY_TM"/>
    <property type="match status" value="1"/>
</dbReference>
<dbReference type="PROSITE" id="PS51384">
    <property type="entry name" value="FAD_FR"/>
    <property type="match status" value="1"/>
</dbReference>
<evidence type="ECO:0000256" key="2">
    <source>
        <dbReference type="ARBA" id="ARBA00022643"/>
    </source>
</evidence>
<sequence>MFRALHKLIGLAAALLIVALTLSGTALSVFPALERAQTPAAVETSVAELAGRVAARYPGVEQIRRAPSGRITAFYFEDGRPGSVVIDPATGTGVADYAPSATERWLTNLHRSLFLGDVGRWAAATGAAALLLLSLSGLQLTARRTGGWRHLFGRLRGPFSGRLHVEVARLTVAGLVLSSVTALFMTASTFDLIPSDAAAPAFPREVSGQTGAAPGRMALLQDTPVSALRELAFPYPGDATDVFTLKTDAGTGYLDQGSGALLVWAGNGPWQRLTETIYRLHTGQGAWPLGLLLGLMALGAPVMAGTGALLWLQGRRGRPRIRGNVAAGQADTVVLVGSEGGTTWGFAATLHAALTAQGHKVHTTAMARFAPARYGRAERIVVLTASYGDGAAPASATGFLDRLAALPRAPEARLAVLGFGDRQFPDFCGYARQVAEAAAARGWAPLIPYDTVDRQSPQDFARWGRALGTALGTALGLELELNHQPARQRSHALTLVSRRDYGAEVQAPTTILRFAVPKAGPWARLTGRALPRFAAGDLLGVLPEGSEVARFYSLASARRDGFLEICVRKCPGGLCSGQLHALQPGDRIEGFIRRNPEFRPARGGRPVILIGAGTGIGPLAGFARANSARRPMHLYFGARDPESDLLYGPEMHDWQAEGRLASVTTAFSRVAARAHVQDALRRDAVRIARLVGEGAQVLVCGGRGMADGVREALAEILAPAGLTPAMLKAEGRYAEDVY</sequence>
<dbReference type="RefSeq" id="WP_377831764.1">
    <property type="nucleotide sequence ID" value="NZ_JBHRSK010000004.1"/>
</dbReference>
<dbReference type="InterPro" id="IPR001433">
    <property type="entry name" value="OxRdtase_FAD/NAD-bd"/>
</dbReference>
<organism evidence="7 8">
    <name type="scientific">Acidimangrovimonas pyrenivorans</name>
    <dbReference type="NCBI Taxonomy" id="2030798"/>
    <lineage>
        <taxon>Bacteria</taxon>
        <taxon>Pseudomonadati</taxon>
        <taxon>Pseudomonadota</taxon>
        <taxon>Alphaproteobacteria</taxon>
        <taxon>Rhodobacterales</taxon>
        <taxon>Paracoccaceae</taxon>
        <taxon>Acidimangrovimonas</taxon>
    </lineage>
</organism>
<evidence type="ECO:0000259" key="6">
    <source>
        <dbReference type="PROSITE" id="PS51384"/>
    </source>
</evidence>
<dbReference type="Pfam" id="PF00258">
    <property type="entry name" value="Flavodoxin_1"/>
    <property type="match status" value="1"/>
</dbReference>
<dbReference type="InterPro" id="IPR005625">
    <property type="entry name" value="PepSY-ass_TM"/>
</dbReference>
<reference evidence="8" key="1">
    <citation type="journal article" date="2019" name="Int. J. Syst. Evol. Microbiol.">
        <title>The Global Catalogue of Microorganisms (GCM) 10K type strain sequencing project: providing services to taxonomists for standard genome sequencing and annotation.</title>
        <authorList>
            <consortium name="The Broad Institute Genomics Platform"/>
            <consortium name="The Broad Institute Genome Sequencing Center for Infectious Disease"/>
            <person name="Wu L."/>
            <person name="Ma J."/>
        </authorList>
    </citation>
    <scope>NUCLEOTIDE SEQUENCE [LARGE SCALE GENOMIC DNA]</scope>
    <source>
        <strain evidence="8">KCTC 62192</strain>
    </source>
</reference>
<comment type="caution">
    <text evidence="7">The sequence shown here is derived from an EMBL/GenBank/DDBJ whole genome shotgun (WGS) entry which is preliminary data.</text>
</comment>
<dbReference type="EC" id="1.6.2.4" evidence="3"/>
<keyword evidence="4" id="KW-1133">Transmembrane helix</keyword>
<evidence type="ECO:0000256" key="3">
    <source>
        <dbReference type="ARBA" id="ARBA00023797"/>
    </source>
</evidence>
<dbReference type="PANTHER" id="PTHR19384">
    <property type="entry name" value="NITRIC OXIDE SYNTHASE-RELATED"/>
    <property type="match status" value="1"/>
</dbReference>
<feature type="domain" description="Flavodoxin-like" evidence="5">
    <location>
        <begin position="332"/>
        <end position="468"/>
    </location>
</feature>
<dbReference type="Gene3D" id="2.40.30.10">
    <property type="entry name" value="Translation factors"/>
    <property type="match status" value="1"/>
</dbReference>
<dbReference type="SUPFAM" id="SSF63380">
    <property type="entry name" value="Riboflavin synthase domain-like"/>
    <property type="match status" value="1"/>
</dbReference>
<evidence type="ECO:0000256" key="1">
    <source>
        <dbReference type="ARBA" id="ARBA00022630"/>
    </source>
</evidence>
<feature type="transmembrane region" description="Helical" evidence="4">
    <location>
        <begin position="121"/>
        <end position="142"/>
    </location>
</feature>
<dbReference type="Pfam" id="PF00175">
    <property type="entry name" value="NAD_binding_1"/>
    <property type="match status" value="1"/>
</dbReference>
<dbReference type="SUPFAM" id="SSF52218">
    <property type="entry name" value="Flavoproteins"/>
    <property type="match status" value="1"/>
</dbReference>
<dbReference type="SUPFAM" id="SSF52343">
    <property type="entry name" value="Ferredoxin reductase-like, C-terminal NADP-linked domain"/>
    <property type="match status" value="1"/>
</dbReference>